<dbReference type="AlphaFoldDB" id="A0A9Q9S0U5"/>
<dbReference type="Proteomes" id="UP000760494">
    <property type="component" value="Unassembled WGS sequence"/>
</dbReference>
<feature type="region of interest" description="Disordered" evidence="1">
    <location>
        <begin position="98"/>
        <end position="143"/>
    </location>
</feature>
<evidence type="ECO:0000313" key="2">
    <source>
        <dbReference type="EMBL" id="VTT82819.1"/>
    </source>
</evidence>
<accession>A0A9Q9S0U5</accession>
<proteinExistence type="predicted"/>
<name>A0A9Q9S0U5_FUSFU</name>
<feature type="compositionally biased region" description="Polar residues" evidence="1">
    <location>
        <begin position="98"/>
        <end position="119"/>
    </location>
</feature>
<evidence type="ECO:0000256" key="1">
    <source>
        <dbReference type="SAM" id="MobiDB-lite"/>
    </source>
</evidence>
<comment type="caution">
    <text evidence="2">The sequence shown here is derived from an EMBL/GenBank/DDBJ whole genome shotgun (WGS) entry which is preliminary data.</text>
</comment>
<organism evidence="2 3">
    <name type="scientific">Fusarium fujikuroi</name>
    <name type="common">Bakanae and foot rot disease fungus</name>
    <name type="synonym">Gibberella fujikuroi</name>
    <dbReference type="NCBI Taxonomy" id="5127"/>
    <lineage>
        <taxon>Eukaryota</taxon>
        <taxon>Fungi</taxon>
        <taxon>Dikarya</taxon>
        <taxon>Ascomycota</taxon>
        <taxon>Pezizomycotina</taxon>
        <taxon>Sordariomycetes</taxon>
        <taxon>Hypocreomycetidae</taxon>
        <taxon>Hypocreales</taxon>
        <taxon>Nectriaceae</taxon>
        <taxon>Fusarium</taxon>
        <taxon>Fusarium fujikuroi species complex</taxon>
    </lineage>
</organism>
<sequence length="624" mass="70460">MKRAACRHDNSPEDNKDDSEKQPSMEQDQIGIHQLYSCRPGPRPPTPPLQQDDFPDYPTYTLYGVDVPMPKKADDLPYQALLSPLETTYASSTCSEHVFSSTDSNLGSPPQSPISSTTGSEEEPLSIRQRRHHTECSSHSPLSVSVQNCSESDVNSLSSENSRVPASFCPNSPFVFGQQSIFPLGMDTWSNSTSSDIKPGDSAVLREQLCRALKTTPLPSPQDRTMGWLMSSCTPEHDVGFLKAPKYQTAMYTAMETEPCDFGPRSSSIASLSECIRVRIMTFCRDPKDLFSLISSSPVFLQPFSWNRHYIVSHITKRMRFRFGGDMPHSCLMAARLRNMESKSVVKSPEDLKAIMNVSIKQMLKFSPRGPLLHSSYSLRLLKFISDTLGTAERVMISYAHHAWVNKLGSSLNARSLALSRTERKRFMDAICLYDAYCTAFFSEYTISSDGDNAIRQSFLEEDGIPGEIITRFYSIALFLNHTYHHWISAAIEKRHNDLSFRGRNYTLFLPSEEHIGQLVNHFVCSGPSVFRMLQDMGRLERNDFLLKLLGRCKMDAVYHQKITTAQGRGDKRVWAYREIMAALTRQEVQTAQHFWDPAVVGSMKAACHRWPSAGLPLRRRPDA</sequence>
<evidence type="ECO:0000313" key="3">
    <source>
        <dbReference type="Proteomes" id="UP000760494"/>
    </source>
</evidence>
<reference evidence="2" key="1">
    <citation type="submission" date="2019-05" db="EMBL/GenBank/DDBJ databases">
        <authorList>
            <person name="Piombo E."/>
        </authorList>
    </citation>
    <scope>NUCLEOTIDE SEQUENCE</scope>
    <source>
        <strain evidence="2">C2S</strain>
    </source>
</reference>
<dbReference type="EMBL" id="CABFJX010000417">
    <property type="protein sequence ID" value="VTT82819.1"/>
    <property type="molecule type" value="Genomic_DNA"/>
</dbReference>
<protein>
    <submittedName>
        <fullName evidence="2">Uncharacterized protein</fullName>
    </submittedName>
</protein>
<feature type="region of interest" description="Disordered" evidence="1">
    <location>
        <begin position="1"/>
        <end position="59"/>
    </location>
</feature>
<feature type="compositionally biased region" description="Basic and acidic residues" evidence="1">
    <location>
        <begin position="1"/>
        <end position="23"/>
    </location>
</feature>
<gene>
    <name evidence="2" type="ORF">C2S_12669</name>
</gene>